<keyword evidence="1" id="KW-0812">Transmembrane</keyword>
<sequence>METRANYVLIGLFALMGLIGSFAFLLWLAKLDVDRSFAYYEMTFENVSGLGTAGDVRYNGLPVGQVVGLELDDDNPSLVRVRVEVDAETPIKTDTIAQLNSLGVTGVSFVALSGGSPEAALLGSGGEITTERSTIQTLLEGAPELLEEAVALLEDVRSVVSEENKDSVSELLSNLASASGKLDRTLEDFEGLSADLGAAAREVANFTDTLEGLSDTAEVTLTEATDTLVSIRGAADRTQGTLDSAKTAFDTANDLVTGELKELVARGADAAAALDTILETVEPSAIAAFDAANGLITDRLPGFVDQVESTAKTLETEIASVSESATTLMERYEDVGQVLQQRVTETEAAIVSVREASDAATATLNSVKDTAETATDLMNQEVAALAQEATATLQQTRVLASEQLPELIEGANSALATIQQEAQQVGDTANDMIIEATLRLQEARGTLAGFQETLENSDTMLTSLTSTSNSVQTLVEGDATTFFVDASAAAEAARAALETINASVDEELPGVMEDVRAAAKGAKDVIAALGDNVEMLSADGQVALESATVAFTNANETLAAITTAMEAAETTLNTADDTFTAANDILEGDMDAIIADVRGAVDAFSNTVVNVTDDIELASAEVLSASQAAASLVGTVDGIVVKNQRQVSDFLGVGLPQFLRFIEESRYLVGNLDRLVDRVERDPARFLLGTQGSEFSR</sequence>
<dbReference type="Proteomes" id="UP000198851">
    <property type="component" value="Unassembled WGS sequence"/>
</dbReference>
<dbReference type="AlphaFoldDB" id="A0A1I4DKQ6"/>
<protein>
    <submittedName>
        <fullName evidence="3">Phospholipid/cholesterol/gamma-HCH transport system substrate-binding protein</fullName>
    </submittedName>
</protein>
<evidence type="ECO:0000259" key="2">
    <source>
        <dbReference type="Pfam" id="PF02470"/>
    </source>
</evidence>
<dbReference type="STRING" id="1280847.SAMN04488036_103154"/>
<dbReference type="RefSeq" id="WP_093323088.1">
    <property type="nucleotide sequence ID" value="NZ_FOSZ01000003.1"/>
</dbReference>
<organism evidence="3 4">
    <name type="scientific">Shimia haliotis</name>
    <dbReference type="NCBI Taxonomy" id="1280847"/>
    <lineage>
        <taxon>Bacteria</taxon>
        <taxon>Pseudomonadati</taxon>
        <taxon>Pseudomonadota</taxon>
        <taxon>Alphaproteobacteria</taxon>
        <taxon>Rhodobacterales</taxon>
        <taxon>Roseobacteraceae</taxon>
    </lineage>
</organism>
<keyword evidence="1" id="KW-0472">Membrane</keyword>
<dbReference type="PANTHER" id="PTHR36698">
    <property type="entry name" value="BLL5892 PROTEIN"/>
    <property type="match status" value="1"/>
</dbReference>
<proteinExistence type="predicted"/>
<keyword evidence="1" id="KW-1133">Transmembrane helix</keyword>
<evidence type="ECO:0000313" key="3">
    <source>
        <dbReference type="EMBL" id="SFK92481.1"/>
    </source>
</evidence>
<evidence type="ECO:0000313" key="4">
    <source>
        <dbReference type="Proteomes" id="UP000198851"/>
    </source>
</evidence>
<gene>
    <name evidence="3" type="ORF">SAMN04488036_103154</name>
</gene>
<dbReference type="OrthoDB" id="9808689at2"/>
<dbReference type="Pfam" id="PF02470">
    <property type="entry name" value="MlaD"/>
    <property type="match status" value="1"/>
</dbReference>
<accession>A0A1I4DKQ6</accession>
<feature type="domain" description="Mce/MlaD" evidence="2">
    <location>
        <begin position="39"/>
        <end position="115"/>
    </location>
</feature>
<dbReference type="Gene3D" id="1.10.287.1490">
    <property type="match status" value="1"/>
</dbReference>
<dbReference type="InterPro" id="IPR003399">
    <property type="entry name" value="Mce/MlaD"/>
</dbReference>
<reference evidence="4" key="1">
    <citation type="submission" date="2016-10" db="EMBL/GenBank/DDBJ databases">
        <authorList>
            <person name="Varghese N."/>
            <person name="Submissions S."/>
        </authorList>
    </citation>
    <scope>NUCLEOTIDE SEQUENCE [LARGE SCALE GENOMIC DNA]</scope>
    <source>
        <strain evidence="4">DSM 28453</strain>
    </source>
</reference>
<dbReference type="PANTHER" id="PTHR36698:SF2">
    <property type="entry name" value="MCE_MLAD DOMAIN-CONTAINING PROTEIN"/>
    <property type="match status" value="1"/>
</dbReference>
<keyword evidence="4" id="KW-1185">Reference proteome</keyword>
<dbReference type="EMBL" id="FOSZ01000003">
    <property type="protein sequence ID" value="SFK92481.1"/>
    <property type="molecule type" value="Genomic_DNA"/>
</dbReference>
<evidence type="ECO:0000256" key="1">
    <source>
        <dbReference type="SAM" id="Phobius"/>
    </source>
</evidence>
<feature type="transmembrane region" description="Helical" evidence="1">
    <location>
        <begin position="7"/>
        <end position="29"/>
    </location>
</feature>
<name>A0A1I4DKQ6_9RHOB</name>